<dbReference type="Proteomes" id="UP001530400">
    <property type="component" value="Unassembled WGS sequence"/>
</dbReference>
<evidence type="ECO:0000313" key="4">
    <source>
        <dbReference type="Proteomes" id="UP001530400"/>
    </source>
</evidence>
<gene>
    <name evidence="3" type="ORF">ACHAWO_009811</name>
</gene>
<keyword evidence="4" id="KW-1185">Reference proteome</keyword>
<feature type="signal peptide" evidence="2">
    <location>
        <begin position="1"/>
        <end position="19"/>
    </location>
</feature>
<evidence type="ECO:0000256" key="1">
    <source>
        <dbReference type="SAM" id="MobiDB-lite"/>
    </source>
</evidence>
<sequence length="206" mass="21620">MKLSSFIFAAASLSIAIDAARVMSVFDSSRVHNQDPEPLARHRRLAKADKDEADVGATDDASAVTETESSTVNAKAGKEPATTAATESAVATTAAAEETTTMAKAAKETTTVAATDETTVASLSGDDDGAVTSTISTEVVETESSADDDDDMAESMSMSMSNLMTLLKENLTMLKRVTLPSILPDTFLLDLLPLPTCGCRQSKRSF</sequence>
<proteinExistence type="predicted"/>
<reference evidence="3 4" key="1">
    <citation type="submission" date="2024-10" db="EMBL/GenBank/DDBJ databases">
        <title>Updated reference genomes for cyclostephanoid diatoms.</title>
        <authorList>
            <person name="Roberts W.R."/>
            <person name="Alverson A.J."/>
        </authorList>
    </citation>
    <scope>NUCLEOTIDE SEQUENCE [LARGE SCALE GENOMIC DNA]</scope>
    <source>
        <strain evidence="3 4">AJA010-31</strain>
    </source>
</reference>
<accession>A0ABD3QK56</accession>
<keyword evidence="2" id="KW-0732">Signal</keyword>
<feature type="chain" id="PRO_5044757460" evidence="2">
    <location>
        <begin position="20"/>
        <end position="206"/>
    </location>
</feature>
<feature type="compositionally biased region" description="Polar residues" evidence="1">
    <location>
        <begin position="64"/>
        <end position="73"/>
    </location>
</feature>
<evidence type="ECO:0000313" key="3">
    <source>
        <dbReference type="EMBL" id="KAL3800567.1"/>
    </source>
</evidence>
<protein>
    <submittedName>
        <fullName evidence="3">Uncharacterized protein</fullName>
    </submittedName>
</protein>
<name>A0ABD3QK56_9STRA</name>
<organism evidence="3 4">
    <name type="scientific">Cyclotella atomus</name>
    <dbReference type="NCBI Taxonomy" id="382360"/>
    <lineage>
        <taxon>Eukaryota</taxon>
        <taxon>Sar</taxon>
        <taxon>Stramenopiles</taxon>
        <taxon>Ochrophyta</taxon>
        <taxon>Bacillariophyta</taxon>
        <taxon>Coscinodiscophyceae</taxon>
        <taxon>Thalassiosirophycidae</taxon>
        <taxon>Stephanodiscales</taxon>
        <taxon>Stephanodiscaceae</taxon>
        <taxon>Cyclotella</taxon>
    </lineage>
</organism>
<feature type="compositionally biased region" description="Basic and acidic residues" evidence="1">
    <location>
        <begin position="29"/>
        <end position="50"/>
    </location>
</feature>
<feature type="region of interest" description="Disordered" evidence="1">
    <location>
        <begin position="29"/>
        <end position="110"/>
    </location>
</feature>
<comment type="caution">
    <text evidence="3">The sequence shown here is derived from an EMBL/GenBank/DDBJ whole genome shotgun (WGS) entry which is preliminary data.</text>
</comment>
<evidence type="ECO:0000256" key="2">
    <source>
        <dbReference type="SAM" id="SignalP"/>
    </source>
</evidence>
<dbReference type="EMBL" id="JALLPJ020000156">
    <property type="protein sequence ID" value="KAL3800567.1"/>
    <property type="molecule type" value="Genomic_DNA"/>
</dbReference>
<dbReference type="AlphaFoldDB" id="A0ABD3QK56"/>
<feature type="compositionally biased region" description="Low complexity" evidence="1">
    <location>
        <begin position="79"/>
        <end position="110"/>
    </location>
</feature>